<organism evidence="1 3">
    <name type="scientific">Pyrodictium delaneyi</name>
    <dbReference type="NCBI Taxonomy" id="1273541"/>
    <lineage>
        <taxon>Archaea</taxon>
        <taxon>Thermoproteota</taxon>
        <taxon>Thermoprotei</taxon>
        <taxon>Desulfurococcales</taxon>
        <taxon>Pyrodictiaceae</taxon>
        <taxon>Pyrodictium</taxon>
    </lineage>
</organism>
<dbReference type="Gene3D" id="1.10.10.10">
    <property type="entry name" value="Winged helix-like DNA-binding domain superfamily/Winged helix DNA-binding domain"/>
    <property type="match status" value="1"/>
</dbReference>
<keyword evidence="4" id="KW-1185">Reference proteome</keyword>
<reference evidence="2 4" key="2">
    <citation type="submission" date="2017-05" db="EMBL/GenBank/DDBJ databases">
        <title>The draft genome of the hyperthermophilic archaeon 'Pyrodictium delaneyi strain Hulk', an iron and nitrate reducer, reveals the capacity for sulfate reduction.</title>
        <authorList>
            <person name="Demey L.M."/>
            <person name="Miller C."/>
            <person name="Manzella M."/>
            <person name="Reguera G."/>
            <person name="Kashefi K."/>
        </authorList>
    </citation>
    <scope>NUCLEOTIDE SEQUENCE [LARGE SCALE GENOMIC DNA]</scope>
    <source>
        <strain evidence="2 4">Hulk</strain>
    </source>
</reference>
<dbReference type="InterPro" id="IPR036388">
    <property type="entry name" value="WH-like_DNA-bd_sf"/>
</dbReference>
<evidence type="ECO:0000313" key="3">
    <source>
        <dbReference type="Proteomes" id="UP000058613"/>
    </source>
</evidence>
<gene>
    <name evidence="2" type="ORF">Pdsh_10065</name>
    <name evidence="1" type="ORF">Pyrde_1255</name>
</gene>
<sequence length="262" mass="29886">MQTLDAFEERVQRLWQRLIPEMDDNEKRILLWYLRTGTATPYRIARLAHINTATVYRKAKKLVEKRVLLPIESNKGSLALSAKGCIALYTSRLITAGTLARCISDAWGFQVTAKELLGFLYLLGLEAEKRRLDLTSITICKFDEASIHVLRLLKDAILAHIRDGTGITEALDEIASGYGIPPDYLREGIQLALKSISKTLPLTIHTEHHKIILFVHGRLILPFVVECRKRCKHYRKSLGFDCPKAYRELQRYLAIAVQKKTC</sequence>
<dbReference type="Proteomes" id="UP000058613">
    <property type="component" value="Chromosome"/>
</dbReference>
<dbReference type="EMBL" id="CP013011">
    <property type="protein sequence ID" value="ALL01303.1"/>
    <property type="molecule type" value="Genomic_DNA"/>
</dbReference>
<dbReference type="Proteomes" id="UP000196694">
    <property type="component" value="Unassembled WGS sequence"/>
</dbReference>
<dbReference type="KEGG" id="pdl:Pyrde_1255"/>
<evidence type="ECO:0000313" key="2">
    <source>
        <dbReference type="EMBL" id="OWJ53853.1"/>
    </source>
</evidence>
<dbReference type="AlphaFoldDB" id="A0A0P0N4K1"/>
<dbReference type="OrthoDB" id="378314at2157"/>
<evidence type="ECO:0000313" key="1">
    <source>
        <dbReference type="EMBL" id="ALL01303.1"/>
    </source>
</evidence>
<protein>
    <submittedName>
        <fullName evidence="1">Uncharacterized protein</fullName>
    </submittedName>
</protein>
<evidence type="ECO:0000313" key="4">
    <source>
        <dbReference type="Proteomes" id="UP000196694"/>
    </source>
</evidence>
<dbReference type="STRING" id="1273541.Pyrde_1255"/>
<dbReference type="GeneID" id="26099597"/>
<dbReference type="RefSeq" id="WP_055409185.1">
    <property type="nucleotide sequence ID" value="NZ_CP013011.1"/>
</dbReference>
<name>A0A0P0N4K1_9CREN</name>
<reference evidence="1 3" key="1">
    <citation type="submission" date="2015-10" db="EMBL/GenBank/DDBJ databases">
        <title>Complete genome sequence of hyperthermophilic archaeon Pyrodictium delaneyi Su06.</title>
        <authorList>
            <person name="Jung J.-H."/>
            <person name="Lin J."/>
            <person name="Holden J.F."/>
            <person name="Park C.-S."/>
        </authorList>
    </citation>
    <scope>NUCLEOTIDE SEQUENCE [LARGE SCALE GENOMIC DNA]</scope>
    <source>
        <strain evidence="1 3">Su06</strain>
    </source>
</reference>
<proteinExistence type="predicted"/>
<dbReference type="EMBL" id="NCQP01000008">
    <property type="protein sequence ID" value="OWJ53853.1"/>
    <property type="molecule type" value="Genomic_DNA"/>
</dbReference>
<accession>A0A0P0N4K1</accession>